<dbReference type="CDD" id="cd07185">
    <property type="entry name" value="OmpA_C-like"/>
    <property type="match status" value="1"/>
</dbReference>
<dbReference type="SUPFAM" id="SSF103088">
    <property type="entry name" value="OmpA-like"/>
    <property type="match status" value="1"/>
</dbReference>
<sequence>MKTYLLSAAALALLAGCSTGPAGGPSTFDGEVGSAVLGASDFGSATLNNTLVQTGQQQYALVLAERFASEVPPMVNFAFDSTTLDAEARRILDIQATWIRQFPELRFSVYGHTDLVGSDAYNRQLGQRRAQAVVNYLASRGVDINRLEALVSYGETQPLVLTQTRERANRRTVTQVSGFLTRHPTVLNGKYAEVIFREYIESATPQRATEGIDSGDFAG</sequence>
<dbReference type="OrthoDB" id="9810367at2"/>
<evidence type="ECO:0000256" key="1">
    <source>
        <dbReference type="ARBA" id="ARBA00004442"/>
    </source>
</evidence>
<reference evidence="7 8" key="1">
    <citation type="submission" date="2019-06" db="EMBL/GenBank/DDBJ databases">
        <title>Genome of new Rhodobacteraceae sp. SM1903.</title>
        <authorList>
            <person name="Ren X."/>
        </authorList>
    </citation>
    <scope>NUCLEOTIDE SEQUENCE [LARGE SCALE GENOMIC DNA]</scope>
    <source>
        <strain evidence="7 8">SM1903</strain>
    </source>
</reference>
<dbReference type="Proteomes" id="UP000314011">
    <property type="component" value="Unassembled WGS sequence"/>
</dbReference>
<dbReference type="Gene3D" id="3.30.1330.60">
    <property type="entry name" value="OmpA-like domain"/>
    <property type="match status" value="1"/>
</dbReference>
<protein>
    <submittedName>
        <fullName evidence="7">OmpA family protein</fullName>
    </submittedName>
</protein>
<feature type="domain" description="OmpA-like" evidence="6">
    <location>
        <begin position="64"/>
        <end position="180"/>
    </location>
</feature>
<dbReference type="AlphaFoldDB" id="A0A5C5G938"/>
<evidence type="ECO:0000313" key="8">
    <source>
        <dbReference type="Proteomes" id="UP000314011"/>
    </source>
</evidence>
<keyword evidence="3" id="KW-0998">Cell outer membrane</keyword>
<dbReference type="EMBL" id="VFFF01000003">
    <property type="protein sequence ID" value="TNY31071.1"/>
    <property type="molecule type" value="Genomic_DNA"/>
</dbReference>
<evidence type="ECO:0000256" key="2">
    <source>
        <dbReference type="ARBA" id="ARBA00023136"/>
    </source>
</evidence>
<proteinExistence type="predicted"/>
<dbReference type="InterPro" id="IPR050330">
    <property type="entry name" value="Bact_OuterMem_StrucFunc"/>
</dbReference>
<evidence type="ECO:0000259" key="6">
    <source>
        <dbReference type="PROSITE" id="PS51123"/>
    </source>
</evidence>
<comment type="subcellular location">
    <subcellularLocation>
        <location evidence="1">Cell outer membrane</location>
    </subcellularLocation>
</comment>
<dbReference type="PROSITE" id="PS51123">
    <property type="entry name" value="OMPA_2"/>
    <property type="match status" value="1"/>
</dbReference>
<dbReference type="GO" id="GO:0009279">
    <property type="term" value="C:cell outer membrane"/>
    <property type="evidence" value="ECO:0007669"/>
    <property type="project" value="UniProtKB-SubCell"/>
</dbReference>
<keyword evidence="2 4" id="KW-0472">Membrane</keyword>
<gene>
    <name evidence="7" type="ORF">FHY64_17620</name>
</gene>
<comment type="caution">
    <text evidence="7">The sequence shown here is derived from an EMBL/GenBank/DDBJ whole genome shotgun (WGS) entry which is preliminary data.</text>
</comment>
<accession>A0A5C5G938</accession>
<dbReference type="InterPro" id="IPR006664">
    <property type="entry name" value="OMP_bac"/>
</dbReference>
<keyword evidence="8" id="KW-1185">Reference proteome</keyword>
<dbReference type="PRINTS" id="PR01021">
    <property type="entry name" value="OMPADOMAIN"/>
</dbReference>
<dbReference type="PANTHER" id="PTHR30329">
    <property type="entry name" value="STATOR ELEMENT OF FLAGELLAR MOTOR COMPLEX"/>
    <property type="match status" value="1"/>
</dbReference>
<dbReference type="Pfam" id="PF00691">
    <property type="entry name" value="OmpA"/>
    <property type="match status" value="1"/>
</dbReference>
<name>A0A5C5G938_9RHOB</name>
<organism evidence="7 8">
    <name type="scientific">Pelagovum pacificum</name>
    <dbReference type="NCBI Taxonomy" id="2588711"/>
    <lineage>
        <taxon>Bacteria</taxon>
        <taxon>Pseudomonadati</taxon>
        <taxon>Pseudomonadota</taxon>
        <taxon>Alphaproteobacteria</taxon>
        <taxon>Rhodobacterales</taxon>
        <taxon>Paracoccaceae</taxon>
        <taxon>Pelagovum</taxon>
    </lineage>
</organism>
<evidence type="ECO:0000256" key="5">
    <source>
        <dbReference type="SAM" id="SignalP"/>
    </source>
</evidence>
<feature type="signal peptide" evidence="5">
    <location>
        <begin position="1"/>
        <end position="22"/>
    </location>
</feature>
<dbReference type="InterPro" id="IPR006665">
    <property type="entry name" value="OmpA-like"/>
</dbReference>
<dbReference type="InterPro" id="IPR036737">
    <property type="entry name" value="OmpA-like_sf"/>
</dbReference>
<dbReference type="RefSeq" id="WP_140197338.1">
    <property type="nucleotide sequence ID" value="NZ_CP065915.1"/>
</dbReference>
<feature type="chain" id="PRO_5022911690" evidence="5">
    <location>
        <begin position="23"/>
        <end position="219"/>
    </location>
</feature>
<keyword evidence="5" id="KW-0732">Signal</keyword>
<evidence type="ECO:0000313" key="7">
    <source>
        <dbReference type="EMBL" id="TNY31071.1"/>
    </source>
</evidence>
<dbReference type="PANTHER" id="PTHR30329:SF21">
    <property type="entry name" value="LIPOPROTEIN YIAD-RELATED"/>
    <property type="match status" value="1"/>
</dbReference>
<evidence type="ECO:0000256" key="4">
    <source>
        <dbReference type="PROSITE-ProRule" id="PRU00473"/>
    </source>
</evidence>
<dbReference type="PROSITE" id="PS51257">
    <property type="entry name" value="PROKAR_LIPOPROTEIN"/>
    <property type="match status" value="1"/>
</dbReference>
<evidence type="ECO:0000256" key="3">
    <source>
        <dbReference type="ARBA" id="ARBA00023237"/>
    </source>
</evidence>